<feature type="region of interest" description="Disordered" evidence="1">
    <location>
        <begin position="17"/>
        <end position="39"/>
    </location>
</feature>
<comment type="caution">
    <text evidence="2">The sequence shown here is derived from an EMBL/GenBank/DDBJ whole genome shotgun (WGS) entry which is preliminary data.</text>
</comment>
<feature type="compositionally biased region" description="Basic residues" evidence="1">
    <location>
        <begin position="241"/>
        <end position="250"/>
    </location>
</feature>
<sequence length="310" mass="34588">YFSCQPEVDVVVTTEFVSEGDENKPGPSKRHSEPIAGRLTSRLSSSVGEVLHETSDMEEHTNAEAMRPVTACAGERSVSYLDWVYENQKQRMKSRSEWFLQPLLPTKPGSKSIDFSHYALPSTKHVPTHFVKTLDGRTFSRDISPMQIGSPLIEESPTASTPGDKKESSESPGEGTSSGQRQPLVERQNSKKGQAHRLPLQQRLSGTQQQQSGPLNIAGFVVPSSTTTSKESSTSSTASVTRRRSWRTHYVRPQLEETASKTHSLDLPESPRSSQQRLGKQTHSVEEDLWMTSEEIPKKRRSLKKKPSKM</sequence>
<feature type="compositionally biased region" description="Low complexity" evidence="1">
    <location>
        <begin position="200"/>
        <end position="213"/>
    </location>
</feature>
<dbReference type="OrthoDB" id="9994905at2759"/>
<gene>
    <name evidence="2" type="ORF">WR25_21107</name>
</gene>
<dbReference type="AlphaFoldDB" id="A0A2A2KF94"/>
<name>A0A2A2KF94_9BILA</name>
<dbReference type="Proteomes" id="UP000218231">
    <property type="component" value="Unassembled WGS sequence"/>
</dbReference>
<dbReference type="EMBL" id="LIAE01008744">
    <property type="protein sequence ID" value="PAV72654.1"/>
    <property type="molecule type" value="Genomic_DNA"/>
</dbReference>
<feature type="non-terminal residue" evidence="2">
    <location>
        <position position="1"/>
    </location>
</feature>
<feature type="compositionally biased region" description="Basic residues" evidence="1">
    <location>
        <begin position="298"/>
        <end position="310"/>
    </location>
</feature>
<reference evidence="2 3" key="1">
    <citation type="journal article" date="2017" name="Curr. Biol.">
        <title>Genome architecture and evolution of a unichromosomal asexual nematode.</title>
        <authorList>
            <person name="Fradin H."/>
            <person name="Zegar C."/>
            <person name="Gutwein M."/>
            <person name="Lucas J."/>
            <person name="Kovtun M."/>
            <person name="Corcoran D."/>
            <person name="Baugh L.R."/>
            <person name="Kiontke K."/>
            <person name="Gunsalus K."/>
            <person name="Fitch D.H."/>
            <person name="Piano F."/>
        </authorList>
    </citation>
    <scope>NUCLEOTIDE SEQUENCE [LARGE SCALE GENOMIC DNA]</scope>
    <source>
        <strain evidence="2">PF1309</strain>
    </source>
</reference>
<evidence type="ECO:0000313" key="3">
    <source>
        <dbReference type="Proteomes" id="UP000218231"/>
    </source>
</evidence>
<evidence type="ECO:0000313" key="2">
    <source>
        <dbReference type="EMBL" id="PAV72654.1"/>
    </source>
</evidence>
<feature type="compositionally biased region" description="Low complexity" evidence="1">
    <location>
        <begin position="170"/>
        <end position="179"/>
    </location>
</feature>
<feature type="region of interest" description="Disordered" evidence="1">
    <location>
        <begin position="141"/>
        <end position="310"/>
    </location>
</feature>
<accession>A0A2A2KF94</accession>
<feature type="compositionally biased region" description="Polar residues" evidence="1">
    <location>
        <begin position="271"/>
        <end position="282"/>
    </location>
</feature>
<proteinExistence type="predicted"/>
<keyword evidence="3" id="KW-1185">Reference proteome</keyword>
<dbReference type="STRING" id="2018661.A0A2A2KF94"/>
<protein>
    <submittedName>
        <fullName evidence="2">Uncharacterized protein</fullName>
    </submittedName>
</protein>
<organism evidence="2 3">
    <name type="scientific">Diploscapter pachys</name>
    <dbReference type="NCBI Taxonomy" id="2018661"/>
    <lineage>
        <taxon>Eukaryota</taxon>
        <taxon>Metazoa</taxon>
        <taxon>Ecdysozoa</taxon>
        <taxon>Nematoda</taxon>
        <taxon>Chromadorea</taxon>
        <taxon>Rhabditida</taxon>
        <taxon>Rhabditina</taxon>
        <taxon>Rhabditomorpha</taxon>
        <taxon>Rhabditoidea</taxon>
        <taxon>Rhabditidae</taxon>
        <taxon>Diploscapter</taxon>
    </lineage>
</organism>
<evidence type="ECO:0000256" key="1">
    <source>
        <dbReference type="SAM" id="MobiDB-lite"/>
    </source>
</evidence>
<feature type="compositionally biased region" description="Low complexity" evidence="1">
    <location>
        <begin position="224"/>
        <end position="240"/>
    </location>
</feature>
<feature type="compositionally biased region" description="Basic and acidic residues" evidence="1">
    <location>
        <begin position="254"/>
        <end position="266"/>
    </location>
</feature>